<comment type="similarity">
    <text evidence="1 6">Belongs to the thiolase-like superfamily. Thiolase family.</text>
</comment>
<dbReference type="NCBIfam" id="TIGR01930">
    <property type="entry name" value="AcCoA-C-Actrans"/>
    <property type="match status" value="1"/>
</dbReference>
<evidence type="ECO:0000259" key="8">
    <source>
        <dbReference type="Pfam" id="PF02803"/>
    </source>
</evidence>
<keyword evidence="4 6" id="KW-0012">Acyltransferase</keyword>
<proteinExistence type="inferred from homology"/>
<dbReference type="PROSITE" id="PS00098">
    <property type="entry name" value="THIOLASE_1"/>
    <property type="match status" value="1"/>
</dbReference>
<name>A0ABT6TKH3_9BACL</name>
<protein>
    <recommendedName>
        <fullName evidence="2">acetyl-CoA C-acetyltransferase</fullName>
        <ecNumber evidence="2">2.3.1.9</ecNumber>
    </recommendedName>
    <alternativeName>
        <fullName evidence="5">Acetoacetyl-CoA thiolase</fullName>
    </alternativeName>
</protein>
<accession>A0ABT6TKH3</accession>
<evidence type="ECO:0000313" key="9">
    <source>
        <dbReference type="EMBL" id="MDI4647071.1"/>
    </source>
</evidence>
<dbReference type="EMBL" id="JAGRPV010000001">
    <property type="protein sequence ID" value="MDI4647071.1"/>
    <property type="molecule type" value="Genomic_DNA"/>
</dbReference>
<feature type="domain" description="Thiolase N-terminal" evidence="7">
    <location>
        <begin position="6"/>
        <end position="264"/>
    </location>
</feature>
<evidence type="ECO:0000256" key="3">
    <source>
        <dbReference type="ARBA" id="ARBA00022679"/>
    </source>
</evidence>
<evidence type="ECO:0000313" key="10">
    <source>
        <dbReference type="Proteomes" id="UP001161691"/>
    </source>
</evidence>
<comment type="caution">
    <text evidence="9">The sequence shown here is derived from an EMBL/GenBank/DDBJ whole genome shotgun (WGS) entry which is preliminary data.</text>
</comment>
<dbReference type="CDD" id="cd00751">
    <property type="entry name" value="thiolase"/>
    <property type="match status" value="1"/>
</dbReference>
<keyword evidence="3 6" id="KW-0808">Transferase</keyword>
<dbReference type="PANTHER" id="PTHR18919:SF107">
    <property type="entry name" value="ACETYL-COA ACETYLTRANSFERASE, CYTOSOLIC"/>
    <property type="match status" value="1"/>
</dbReference>
<dbReference type="InterPro" id="IPR020613">
    <property type="entry name" value="Thiolase_CS"/>
</dbReference>
<dbReference type="GO" id="GO:0003985">
    <property type="term" value="F:acetyl-CoA C-acetyltransferase activity"/>
    <property type="evidence" value="ECO:0007669"/>
    <property type="project" value="UniProtKB-EC"/>
</dbReference>
<dbReference type="InterPro" id="IPR020615">
    <property type="entry name" value="Thiolase_acyl_enz_int_AS"/>
</dbReference>
<evidence type="ECO:0000256" key="5">
    <source>
        <dbReference type="ARBA" id="ARBA00030755"/>
    </source>
</evidence>
<dbReference type="RefSeq" id="WP_282909877.1">
    <property type="nucleotide sequence ID" value="NZ_JAGRPV010000001.1"/>
</dbReference>
<dbReference type="Gene3D" id="3.40.47.10">
    <property type="match status" value="2"/>
</dbReference>
<dbReference type="InterPro" id="IPR020617">
    <property type="entry name" value="Thiolase_C"/>
</dbReference>
<keyword evidence="10" id="KW-1185">Reference proteome</keyword>
<dbReference type="PROSITE" id="PS00099">
    <property type="entry name" value="THIOLASE_3"/>
    <property type="match status" value="1"/>
</dbReference>
<dbReference type="Pfam" id="PF00108">
    <property type="entry name" value="Thiolase_N"/>
    <property type="match status" value="1"/>
</dbReference>
<dbReference type="InterPro" id="IPR020616">
    <property type="entry name" value="Thiolase_N"/>
</dbReference>
<feature type="domain" description="Thiolase C-terminal" evidence="8">
    <location>
        <begin position="273"/>
        <end position="393"/>
    </location>
</feature>
<dbReference type="Proteomes" id="UP001161691">
    <property type="component" value="Unassembled WGS sequence"/>
</dbReference>
<dbReference type="InterPro" id="IPR016039">
    <property type="entry name" value="Thiolase-like"/>
</dbReference>
<dbReference type="PROSITE" id="PS00737">
    <property type="entry name" value="THIOLASE_2"/>
    <property type="match status" value="1"/>
</dbReference>
<gene>
    <name evidence="9" type="ORF">KB449_18990</name>
</gene>
<evidence type="ECO:0000256" key="4">
    <source>
        <dbReference type="ARBA" id="ARBA00023315"/>
    </source>
</evidence>
<evidence type="ECO:0000256" key="2">
    <source>
        <dbReference type="ARBA" id="ARBA00012705"/>
    </source>
</evidence>
<evidence type="ECO:0000259" key="7">
    <source>
        <dbReference type="Pfam" id="PF00108"/>
    </source>
</evidence>
<evidence type="ECO:0000256" key="6">
    <source>
        <dbReference type="RuleBase" id="RU003557"/>
    </source>
</evidence>
<dbReference type="InterPro" id="IPR002155">
    <property type="entry name" value="Thiolase"/>
</dbReference>
<organism evidence="9 10">
    <name type="scientific">Cohnella hashimotonis</name>
    <dbReference type="NCBI Taxonomy" id="2826895"/>
    <lineage>
        <taxon>Bacteria</taxon>
        <taxon>Bacillati</taxon>
        <taxon>Bacillota</taxon>
        <taxon>Bacilli</taxon>
        <taxon>Bacillales</taxon>
        <taxon>Paenibacillaceae</taxon>
        <taxon>Cohnella</taxon>
    </lineage>
</organism>
<dbReference type="PANTHER" id="PTHR18919">
    <property type="entry name" value="ACETYL-COA C-ACYLTRANSFERASE"/>
    <property type="match status" value="1"/>
</dbReference>
<evidence type="ECO:0000256" key="1">
    <source>
        <dbReference type="ARBA" id="ARBA00010982"/>
    </source>
</evidence>
<dbReference type="Pfam" id="PF02803">
    <property type="entry name" value="Thiolase_C"/>
    <property type="match status" value="1"/>
</dbReference>
<reference evidence="9" key="1">
    <citation type="submission" date="2023-04" db="EMBL/GenBank/DDBJ databases">
        <title>Comparative genomic analysis of Cohnella hashimotonis sp. nov., isolated from the International Space Station.</title>
        <authorList>
            <person name="Venkateswaran K."/>
            <person name="Simpson A."/>
        </authorList>
    </citation>
    <scope>NUCLEOTIDE SEQUENCE</scope>
    <source>
        <strain evidence="9">F6_2S_P_1</strain>
    </source>
</reference>
<dbReference type="SUPFAM" id="SSF53901">
    <property type="entry name" value="Thiolase-like"/>
    <property type="match status" value="2"/>
</dbReference>
<dbReference type="PIRSF" id="PIRSF000429">
    <property type="entry name" value="Ac-CoA_Ac_transf"/>
    <property type="match status" value="1"/>
</dbReference>
<dbReference type="InterPro" id="IPR020610">
    <property type="entry name" value="Thiolase_AS"/>
</dbReference>
<dbReference type="EC" id="2.3.1.9" evidence="2"/>
<sequence>MTTNNVVIASAVRTPVGNFNGMFKDVAAVTLGAIAIAEAIRRAGIDPAQVDEVIMGNVLQAGLGQNPARQAALTAGLPVECAAMTINKVCGSGMKAVSLAYNAIICGDSDIVVAGGMENMSLAPYLLPNARSGYRMGDQTVTDSMIRDGLWCATNDYHMGITAENICEKYGFKREELDRFAVDSQRKASEAVAAGRFTDEIVSVDIPQKKGASLTVAADEYPRPDTTLEALAKLRPAFKPDGIVTAGNSSGINDGAAALVLMSERTAAALGVKPLAIVRSHASAGVDPAMMGIGPVPASQRALEKACLSMADISLLEVNEAFAAQSLAYTRHFNVDPGIFNVNGGAIALGHPIGASGARVLVTMLYELRRRGSRYGLASLCIGGGQGIATVVEGI</sequence>